<dbReference type="GO" id="GO:0004519">
    <property type="term" value="F:endonuclease activity"/>
    <property type="evidence" value="ECO:0007669"/>
    <property type="project" value="UniProtKB-KW"/>
</dbReference>
<dbReference type="InterPro" id="IPR029052">
    <property type="entry name" value="Metallo-depent_PP-like"/>
</dbReference>
<dbReference type="InterPro" id="IPR024173">
    <property type="entry name" value="Pesterase_MJ0037-like"/>
</dbReference>
<gene>
    <name evidence="2" type="primary">pdeM</name>
    <name evidence="2" type="ORF">K4G66_27125</name>
</gene>
<dbReference type="GO" id="GO:0016787">
    <property type="term" value="F:hydrolase activity"/>
    <property type="evidence" value="ECO:0007669"/>
    <property type="project" value="UniProtKB-KW"/>
</dbReference>
<feature type="domain" description="Calcineurin-like phosphoesterase" evidence="1">
    <location>
        <begin position="37"/>
        <end position="127"/>
    </location>
</feature>
<protein>
    <submittedName>
        <fullName evidence="2">Ligase-associated DNA damage response endonuclease PdeM</fullName>
        <ecNumber evidence="2">3.1.-.-</ecNumber>
    </submittedName>
</protein>
<dbReference type="Pfam" id="PF00149">
    <property type="entry name" value="Metallophos"/>
    <property type="match status" value="1"/>
</dbReference>
<name>A0AA49GKZ4_9BACT</name>
<keyword evidence="2" id="KW-0378">Hydrolase</keyword>
<dbReference type="SUPFAM" id="SSF56300">
    <property type="entry name" value="Metallo-dependent phosphatases"/>
    <property type="match status" value="1"/>
</dbReference>
<dbReference type="PANTHER" id="PTHR39323">
    <property type="entry name" value="BLR1149 PROTEIN"/>
    <property type="match status" value="1"/>
</dbReference>
<organism evidence="2">
    <name type="scientific">Roseihalotalea indica</name>
    <dbReference type="NCBI Taxonomy" id="2867963"/>
    <lineage>
        <taxon>Bacteria</taxon>
        <taxon>Pseudomonadati</taxon>
        <taxon>Bacteroidota</taxon>
        <taxon>Cytophagia</taxon>
        <taxon>Cytophagales</taxon>
        <taxon>Catalimonadaceae</taxon>
        <taxon>Roseihalotalea</taxon>
    </lineage>
</organism>
<dbReference type="AlphaFoldDB" id="A0AA49GKZ4"/>
<dbReference type="EMBL" id="CP120682">
    <property type="protein sequence ID" value="WKN36043.1"/>
    <property type="molecule type" value="Genomic_DNA"/>
</dbReference>
<dbReference type="InterPro" id="IPR026336">
    <property type="entry name" value="PdeM-like"/>
</dbReference>
<evidence type="ECO:0000313" key="2">
    <source>
        <dbReference type="EMBL" id="WKN36043.1"/>
    </source>
</evidence>
<accession>A0AA49GKZ4</accession>
<sequence length="242" mass="27117">MSHGPKITQLPTQQRILLANQHLTLLPQRALFWEEKRYLLLADMHLGKAGHFRKHGSPIPAAVHWKDLVVLGTLIETYKPSKVIILGDLFHSALNNEWLDFAQWMQQYSPLPFVLVKGNHDMLPEEAYALEQLSVEPESWAIDPFLLTHQPLVEPTPQRGGWRFPKSNTAPEALYNLAGHIHPGAVLGIGLGQSAQMPCFFFGPNTGLLPAFGQFTGCVRMNITTNDQVYGVVSERSIIRVV</sequence>
<evidence type="ECO:0000259" key="1">
    <source>
        <dbReference type="Pfam" id="PF00149"/>
    </source>
</evidence>
<dbReference type="InterPro" id="IPR004843">
    <property type="entry name" value="Calcineurin-like_PHP"/>
</dbReference>
<dbReference type="PANTHER" id="PTHR39323:SF1">
    <property type="entry name" value="BLR1149 PROTEIN"/>
    <property type="match status" value="1"/>
</dbReference>
<dbReference type="NCBIfam" id="TIGR04123">
    <property type="entry name" value="P_estr_lig_assc"/>
    <property type="match status" value="1"/>
</dbReference>
<dbReference type="EC" id="3.1.-.-" evidence="2"/>
<keyword evidence="2" id="KW-0540">Nuclease</keyword>
<proteinExistence type="predicted"/>
<reference evidence="2" key="1">
    <citation type="journal article" date="2023" name="Comput. Struct. Biotechnol. J.">
        <title>Discovery of a novel marine Bacteroidetes with a rich repertoire of carbohydrate-active enzymes.</title>
        <authorList>
            <person name="Chen B."/>
            <person name="Liu G."/>
            <person name="Chen Q."/>
            <person name="Wang H."/>
            <person name="Liu L."/>
            <person name="Tang K."/>
        </authorList>
    </citation>
    <scope>NUCLEOTIDE SEQUENCE</scope>
    <source>
        <strain evidence="2">TK19036</strain>
    </source>
</reference>
<reference evidence="2" key="2">
    <citation type="journal article" date="2024" name="Antonie Van Leeuwenhoek">
        <title>Roseihalotalea indica gen. nov., sp. nov., a halophilic Bacteroidetes from mesopelagic Southwest Indian Ocean with higher carbohydrate metabolic potential.</title>
        <authorList>
            <person name="Chen B."/>
            <person name="Zhang M."/>
            <person name="Lin D."/>
            <person name="Ye J."/>
            <person name="Tang K."/>
        </authorList>
    </citation>
    <scope>NUCLEOTIDE SEQUENCE</scope>
    <source>
        <strain evidence="2">TK19036</strain>
    </source>
</reference>
<dbReference type="Gene3D" id="3.60.21.10">
    <property type="match status" value="1"/>
</dbReference>
<keyword evidence="2" id="KW-0255">Endonuclease</keyword>
<dbReference type="GO" id="GO:0016874">
    <property type="term" value="F:ligase activity"/>
    <property type="evidence" value="ECO:0007669"/>
    <property type="project" value="UniProtKB-KW"/>
</dbReference>
<keyword evidence="2" id="KW-0436">Ligase</keyword>
<dbReference type="PIRSF" id="PIRSF000887">
    <property type="entry name" value="Pesterase_MJ0037"/>
    <property type="match status" value="1"/>
</dbReference>